<feature type="non-terminal residue" evidence="4">
    <location>
        <position position="1"/>
    </location>
</feature>
<feature type="domain" description="SWIM-type" evidence="3">
    <location>
        <begin position="74"/>
        <end position="105"/>
    </location>
</feature>
<proteinExistence type="predicted"/>
<evidence type="ECO:0000256" key="1">
    <source>
        <dbReference type="PROSITE-ProRule" id="PRU00325"/>
    </source>
</evidence>
<feature type="compositionally biased region" description="Basic and acidic residues" evidence="2">
    <location>
        <begin position="221"/>
        <end position="244"/>
    </location>
</feature>
<dbReference type="InterPro" id="IPR007527">
    <property type="entry name" value="Znf_SWIM"/>
</dbReference>
<feature type="compositionally biased region" description="Basic and acidic residues" evidence="2">
    <location>
        <begin position="200"/>
        <end position="209"/>
    </location>
</feature>
<keyword evidence="1" id="KW-0863">Zinc-finger</keyword>
<dbReference type="GO" id="GO:0008270">
    <property type="term" value="F:zinc ion binding"/>
    <property type="evidence" value="ECO:0007669"/>
    <property type="project" value="UniProtKB-KW"/>
</dbReference>
<dbReference type="Proteomes" id="UP001215280">
    <property type="component" value="Unassembled WGS sequence"/>
</dbReference>
<accession>A0AAD7ILM2</accession>
<organism evidence="4 5">
    <name type="scientific">Mycena maculata</name>
    <dbReference type="NCBI Taxonomy" id="230809"/>
    <lineage>
        <taxon>Eukaryota</taxon>
        <taxon>Fungi</taxon>
        <taxon>Dikarya</taxon>
        <taxon>Basidiomycota</taxon>
        <taxon>Agaricomycotina</taxon>
        <taxon>Agaricomycetes</taxon>
        <taxon>Agaricomycetidae</taxon>
        <taxon>Agaricales</taxon>
        <taxon>Marasmiineae</taxon>
        <taxon>Mycenaceae</taxon>
        <taxon>Mycena</taxon>
    </lineage>
</organism>
<dbReference type="AlphaFoldDB" id="A0AAD7ILM2"/>
<dbReference type="EMBL" id="JARJLG010000105">
    <property type="protein sequence ID" value="KAJ7745005.1"/>
    <property type="molecule type" value="Genomic_DNA"/>
</dbReference>
<comment type="caution">
    <text evidence="4">The sequence shown here is derived from an EMBL/GenBank/DDBJ whole genome shotgun (WGS) entry which is preliminary data.</text>
</comment>
<feature type="compositionally biased region" description="Polar residues" evidence="2">
    <location>
        <begin position="250"/>
        <end position="268"/>
    </location>
</feature>
<feature type="region of interest" description="Disordered" evidence="2">
    <location>
        <begin position="193"/>
        <end position="268"/>
    </location>
</feature>
<dbReference type="PROSITE" id="PS50966">
    <property type="entry name" value="ZF_SWIM"/>
    <property type="match status" value="1"/>
</dbReference>
<evidence type="ECO:0000313" key="4">
    <source>
        <dbReference type="EMBL" id="KAJ7745005.1"/>
    </source>
</evidence>
<feature type="non-terminal residue" evidence="4">
    <location>
        <position position="268"/>
    </location>
</feature>
<evidence type="ECO:0000256" key="2">
    <source>
        <dbReference type="SAM" id="MobiDB-lite"/>
    </source>
</evidence>
<keyword evidence="1" id="KW-0479">Metal-binding</keyword>
<sequence length="268" mass="30054">LDHLIYTLCEVAIPHFISRHHRQDLGFEGPDLALKHQMEVTKRAMLIPRSDLQLDPETRKYIVRSQSDPTNIFYEVDLDAYDCTCLSFPLIRFCKHIGAIQHHFPEAVIKIPVNTLAVPLGNDEDSLDTDPESDSPVAIDNLAHRLESLMFSCLNPPSVMTDKLRLAIISATRTLDVLHSDLALPPTILPPQKVKVAPNKHSDWEETKVAMHIGPVKSKKRKEEYDPYGGKERSGKKAKSDARDPPPLNVHSSSPPDDTLSNAAHSHY</sequence>
<gene>
    <name evidence="4" type="ORF">DFH07DRAFT_720669</name>
</gene>
<reference evidence="4" key="1">
    <citation type="submission" date="2023-03" db="EMBL/GenBank/DDBJ databases">
        <title>Massive genome expansion in bonnet fungi (Mycena s.s.) driven by repeated elements and novel gene families across ecological guilds.</title>
        <authorList>
            <consortium name="Lawrence Berkeley National Laboratory"/>
            <person name="Harder C.B."/>
            <person name="Miyauchi S."/>
            <person name="Viragh M."/>
            <person name="Kuo A."/>
            <person name="Thoen E."/>
            <person name="Andreopoulos B."/>
            <person name="Lu D."/>
            <person name="Skrede I."/>
            <person name="Drula E."/>
            <person name="Henrissat B."/>
            <person name="Morin E."/>
            <person name="Kohler A."/>
            <person name="Barry K."/>
            <person name="LaButti K."/>
            <person name="Morin E."/>
            <person name="Salamov A."/>
            <person name="Lipzen A."/>
            <person name="Mereny Z."/>
            <person name="Hegedus B."/>
            <person name="Baldrian P."/>
            <person name="Stursova M."/>
            <person name="Weitz H."/>
            <person name="Taylor A."/>
            <person name="Grigoriev I.V."/>
            <person name="Nagy L.G."/>
            <person name="Martin F."/>
            <person name="Kauserud H."/>
        </authorList>
    </citation>
    <scope>NUCLEOTIDE SEQUENCE</scope>
    <source>
        <strain evidence="4">CBHHK188m</strain>
    </source>
</reference>
<name>A0AAD7ILM2_9AGAR</name>
<protein>
    <recommendedName>
        <fullName evidence="3">SWIM-type domain-containing protein</fullName>
    </recommendedName>
</protein>
<keyword evidence="5" id="KW-1185">Reference proteome</keyword>
<keyword evidence="1" id="KW-0862">Zinc</keyword>
<evidence type="ECO:0000259" key="3">
    <source>
        <dbReference type="PROSITE" id="PS50966"/>
    </source>
</evidence>
<evidence type="ECO:0000313" key="5">
    <source>
        <dbReference type="Proteomes" id="UP001215280"/>
    </source>
</evidence>